<name>A0A832D1R2_9BACT</name>
<dbReference type="InterPro" id="IPR013783">
    <property type="entry name" value="Ig-like_fold"/>
</dbReference>
<protein>
    <recommendedName>
        <fullName evidence="1">IPT/TIG domain-containing protein</fullName>
    </recommendedName>
</protein>
<accession>A0A832D1R2</accession>
<proteinExistence type="predicted"/>
<dbReference type="Pfam" id="PF01833">
    <property type="entry name" value="TIG"/>
    <property type="match status" value="1"/>
</dbReference>
<dbReference type="InterPro" id="IPR002909">
    <property type="entry name" value="IPT_dom"/>
</dbReference>
<organism evidence="2">
    <name type="scientific">Ignavibacterium album</name>
    <dbReference type="NCBI Taxonomy" id="591197"/>
    <lineage>
        <taxon>Bacteria</taxon>
        <taxon>Pseudomonadati</taxon>
        <taxon>Ignavibacteriota</taxon>
        <taxon>Ignavibacteria</taxon>
        <taxon>Ignavibacteriales</taxon>
        <taxon>Ignavibacteriaceae</taxon>
        <taxon>Ignavibacterium</taxon>
    </lineage>
</organism>
<dbReference type="SUPFAM" id="SSF81296">
    <property type="entry name" value="E set domains"/>
    <property type="match status" value="1"/>
</dbReference>
<feature type="domain" description="IPT/TIG" evidence="1">
    <location>
        <begin position="509"/>
        <end position="585"/>
    </location>
</feature>
<comment type="caution">
    <text evidence="2">The sequence shown here is derived from an EMBL/GenBank/DDBJ whole genome shotgun (WGS) entry which is preliminary data.</text>
</comment>
<sequence length="686" mass="77391">MKFKSIILSITLLIFYNSNFAQYGWGSRYDPGDVIGEQLYAQVKSVLGEQYTVWYYVLDSMFNKNYTYDEIIDPYNQLQGKVFFISHPVYESDHLYPPYYESSYSRPDSSIVGIFSNGSIIWHSEPISLVKLDTIKYGLYHDYSIPDEIFAIKDINRDGKVDILLMTDALWIISWDGTAGTIINDIDPTDKTSKLLSSDTYRLIFTNEDDIYEILSYWFDYDSTYSKFPPLNIPTRPYVTYGWNGEKYGLWDDVVQIGLNEFPIANKLTGKVSCKVEFMPNEDSSYLFKYTIKNDETSSQNIHQFTLENMTEDKRVYIEDGIWTNGVFDSSGINWGEVMGSDVVLAGEEKSGFLVKSKKLPNIKKFYLQADGLRIAYSRDLGKPYDPLSVINNIRTNSYSGFTIVPSGQPYSLILNNFLDTLLYFNQSSLQLGWIKNQPTANKYDSLFNLAKTQLQQNNNNAARTTLQTVLQEVNIDSTNNLTSEAYALIKYNTEYLLSKLSEQSVLDISSINPAMSLVNPGAFTMAVKGTGFTTNSTVYFNGSARATTFISDSVLNAQILSTDVSAAGNYPVWVNDGTTNSDTLVYKVVSTLPQPVRPVLECVRNNGDGTYTAFFGYKNDNSVSVYIPVGNKNKFTPTPQDRGQPRVFESGRHYKVFTVNFNGSNLVWTLNGRTSTASSNSAPCN</sequence>
<gene>
    <name evidence="2" type="ORF">ENS56_08360</name>
</gene>
<evidence type="ECO:0000259" key="1">
    <source>
        <dbReference type="Pfam" id="PF01833"/>
    </source>
</evidence>
<dbReference type="InterPro" id="IPR014756">
    <property type="entry name" value="Ig_E-set"/>
</dbReference>
<reference evidence="2" key="1">
    <citation type="journal article" date="2020" name="mSystems">
        <title>Genome- and Community-Level Interaction Insights into Carbon Utilization and Element Cycling Functions of Hydrothermarchaeota in Hydrothermal Sediment.</title>
        <authorList>
            <person name="Zhou Z."/>
            <person name="Liu Y."/>
            <person name="Xu W."/>
            <person name="Pan J."/>
            <person name="Luo Z.H."/>
            <person name="Li M."/>
        </authorList>
    </citation>
    <scope>NUCLEOTIDE SEQUENCE [LARGE SCALE GENOMIC DNA]</scope>
    <source>
        <strain evidence="2">SpSt-500</strain>
    </source>
</reference>
<evidence type="ECO:0000313" key="2">
    <source>
        <dbReference type="EMBL" id="HGT48033.1"/>
    </source>
</evidence>
<dbReference type="EMBL" id="DSVI01000010">
    <property type="protein sequence ID" value="HGT48033.1"/>
    <property type="molecule type" value="Genomic_DNA"/>
</dbReference>
<dbReference type="Gene3D" id="2.60.40.10">
    <property type="entry name" value="Immunoglobulins"/>
    <property type="match status" value="1"/>
</dbReference>
<dbReference type="AlphaFoldDB" id="A0A832D1R2"/>